<dbReference type="InterPro" id="IPR035965">
    <property type="entry name" value="PAS-like_dom_sf"/>
</dbReference>
<dbReference type="SMART" id="SM00388">
    <property type="entry name" value="HisKA"/>
    <property type="match status" value="1"/>
</dbReference>
<dbReference type="InterPro" id="IPR036890">
    <property type="entry name" value="HATPase_C_sf"/>
</dbReference>
<dbReference type="OrthoDB" id="9811889at2"/>
<feature type="domain" description="PAC" evidence="18">
    <location>
        <begin position="265"/>
        <end position="317"/>
    </location>
</feature>
<comment type="catalytic activity">
    <reaction evidence="1">
        <text>ATP + protein L-histidine = ADP + protein N-phospho-L-histidine.</text>
        <dbReference type="EC" id="2.7.13.3"/>
    </reaction>
</comment>
<gene>
    <name evidence="19" type="ORF">FK178_02425</name>
</gene>
<dbReference type="CDD" id="cd17546">
    <property type="entry name" value="REC_hyHK_CKI1_RcsC-like"/>
    <property type="match status" value="1"/>
</dbReference>
<dbReference type="PRINTS" id="PR00344">
    <property type="entry name" value="BCTRLSENSOR"/>
</dbReference>
<evidence type="ECO:0000313" key="19">
    <source>
        <dbReference type="EMBL" id="QED36636.1"/>
    </source>
</evidence>
<keyword evidence="8" id="KW-0547">Nucleotide-binding</keyword>
<evidence type="ECO:0000259" key="17">
    <source>
        <dbReference type="PROSITE" id="PS50112"/>
    </source>
</evidence>
<evidence type="ECO:0000256" key="12">
    <source>
        <dbReference type="ARBA" id="ARBA00023012"/>
    </source>
</evidence>
<evidence type="ECO:0000256" key="9">
    <source>
        <dbReference type="ARBA" id="ARBA00022777"/>
    </source>
</evidence>
<keyword evidence="4" id="KW-1003">Cell membrane</keyword>
<feature type="domain" description="Histidine kinase" evidence="15">
    <location>
        <begin position="335"/>
        <end position="556"/>
    </location>
</feature>
<evidence type="ECO:0000256" key="2">
    <source>
        <dbReference type="ARBA" id="ARBA00004651"/>
    </source>
</evidence>
<evidence type="ECO:0000256" key="11">
    <source>
        <dbReference type="ARBA" id="ARBA00022989"/>
    </source>
</evidence>
<dbReference type="InterPro" id="IPR004358">
    <property type="entry name" value="Sig_transdc_His_kin-like_C"/>
</dbReference>
<dbReference type="SMART" id="SM00448">
    <property type="entry name" value="REC"/>
    <property type="match status" value="1"/>
</dbReference>
<dbReference type="Pfam" id="PF00072">
    <property type="entry name" value="Response_reg"/>
    <property type="match status" value="1"/>
</dbReference>
<dbReference type="Pfam" id="PF02518">
    <property type="entry name" value="HATPase_c"/>
    <property type="match status" value="1"/>
</dbReference>
<organism evidence="19 20">
    <name type="scientific">Antarcticibacterium arcticum</name>
    <dbReference type="NCBI Taxonomy" id="2585771"/>
    <lineage>
        <taxon>Bacteria</taxon>
        <taxon>Pseudomonadati</taxon>
        <taxon>Bacteroidota</taxon>
        <taxon>Flavobacteriia</taxon>
        <taxon>Flavobacteriales</taxon>
        <taxon>Flavobacteriaceae</taxon>
        <taxon>Antarcticibacterium</taxon>
    </lineage>
</organism>
<evidence type="ECO:0000256" key="4">
    <source>
        <dbReference type="ARBA" id="ARBA00022475"/>
    </source>
</evidence>
<reference evidence="19 20" key="1">
    <citation type="submission" date="2019-08" db="EMBL/GenBank/DDBJ databases">
        <title>Antarcticibacterium arcticum sp. nov., a bacterium isolated from marine sediment of the Canadian Beaufort Sea.</title>
        <authorList>
            <person name="Lee Y.M."/>
            <person name="Baek K."/>
            <person name="Lee D.-H."/>
            <person name="Shin S.C."/>
            <person name="Jin Y.K."/>
            <person name="Park Y."/>
        </authorList>
    </citation>
    <scope>NUCLEOTIDE SEQUENCE [LARGE SCALE GENOMIC DNA]</scope>
    <source>
        <strain evidence="19 20">PAMC 28998</strain>
    </source>
</reference>
<keyword evidence="20" id="KW-1185">Reference proteome</keyword>
<dbReference type="SMART" id="SM00086">
    <property type="entry name" value="PAC"/>
    <property type="match status" value="1"/>
</dbReference>
<dbReference type="Pfam" id="PF00512">
    <property type="entry name" value="HisKA"/>
    <property type="match status" value="1"/>
</dbReference>
<dbReference type="PANTHER" id="PTHR45339:SF1">
    <property type="entry name" value="HYBRID SIGNAL TRANSDUCTION HISTIDINE KINASE J"/>
    <property type="match status" value="1"/>
</dbReference>
<dbReference type="InterPro" id="IPR005467">
    <property type="entry name" value="His_kinase_dom"/>
</dbReference>
<dbReference type="InterPro" id="IPR000700">
    <property type="entry name" value="PAS-assoc_C"/>
</dbReference>
<dbReference type="Gene3D" id="3.40.50.2300">
    <property type="match status" value="1"/>
</dbReference>
<feature type="modified residue" description="4-aspartylphosphate" evidence="14">
    <location>
        <position position="627"/>
    </location>
</feature>
<dbReference type="Pfam" id="PF01590">
    <property type="entry name" value="GAF"/>
    <property type="match status" value="1"/>
</dbReference>
<dbReference type="Gene3D" id="3.30.450.40">
    <property type="match status" value="1"/>
</dbReference>
<feature type="domain" description="Response regulatory" evidence="16">
    <location>
        <begin position="578"/>
        <end position="693"/>
    </location>
</feature>
<dbReference type="GO" id="GO:0000155">
    <property type="term" value="F:phosphorelay sensor kinase activity"/>
    <property type="evidence" value="ECO:0007669"/>
    <property type="project" value="InterPro"/>
</dbReference>
<dbReference type="Gene3D" id="1.10.287.130">
    <property type="match status" value="1"/>
</dbReference>
<dbReference type="SUPFAM" id="SSF55874">
    <property type="entry name" value="ATPase domain of HSP90 chaperone/DNA topoisomerase II/histidine kinase"/>
    <property type="match status" value="1"/>
</dbReference>
<dbReference type="KEGG" id="anp:FK178_02425"/>
<dbReference type="InterPro" id="IPR001789">
    <property type="entry name" value="Sig_transdc_resp-reg_receiver"/>
</dbReference>
<dbReference type="InterPro" id="IPR011006">
    <property type="entry name" value="CheY-like_superfamily"/>
</dbReference>
<dbReference type="InterPro" id="IPR029016">
    <property type="entry name" value="GAF-like_dom_sf"/>
</dbReference>
<dbReference type="NCBIfam" id="TIGR00229">
    <property type="entry name" value="sensory_box"/>
    <property type="match status" value="1"/>
</dbReference>
<keyword evidence="10" id="KW-0067">ATP-binding</keyword>
<accession>A0A5B8YJT9</accession>
<dbReference type="SMART" id="SM00387">
    <property type="entry name" value="HATPase_c"/>
    <property type="match status" value="1"/>
</dbReference>
<evidence type="ECO:0000256" key="1">
    <source>
        <dbReference type="ARBA" id="ARBA00000085"/>
    </source>
</evidence>
<protein>
    <recommendedName>
        <fullName evidence="3">histidine kinase</fullName>
        <ecNumber evidence="3">2.7.13.3</ecNumber>
    </recommendedName>
</protein>
<sequence>MDSLNKYSQLKEVKRLQELLSYNILDTPYEQDFDGLVELISIICDSPVAIISLIDAERQWYKAKKGVENREVPVQETFCRHTLLQDEILEIQDARLDERVKDNPHVTAENGIRFYAGIPIKTAAGYNIGTVCVVDTKPKQLSENQKKALRLLTEQALMLLEARKKNNSLGNEVDSYLRSKIKETEQQLIQKENEYKRLLKAIKRSSGVIEFSPDGRIKKVNQYFLETLGYKKEELIGKHHRILLDEESKKVNKAFWEELCAGSFKRGRLRRLHKDGSEVWIQATYNPVMDSFNKIIKVIKIGQDITREFREEKAIKKAKDTAEALNVQKDNFIANVSHELRTPIHAILGFTELLLEEEINPVKKNYLKSVKTAGDNLLFIINDILDLSKIEAGIIQMESEVFSLKQVIENVFSILHLKAHQKKILFQFHIQEDLNLNLRGDKNRLTQILLNILGNAIKFTAVGRVELFVSSQKISAENSLIEFKVLDTGIGIAPEKLNVIFERFSQAEDTTSRQFGGTGLGLNISKQLIEKQQGSILVESETGKGSVFTFSIPFAIGNALPGENSNQYKIAQKLSGTKILLCEDNELNQCLAKAILNESGCSVDLAENGQKGLEFLKDRTYDLILMDIQMPVLDGYQTTSIIRKDLKLKTPILALTANFLISERQKCLEEGMTDYLPKPFTKEELIIKIEHILSLYKHKITSPKLENVNEKGVVDLQVLRELSGGDLEFEKEMIALFKAQAASLILEMELDVNSHNYARVRTNAHKLKTSFGMIGADLLFLNTLETIPVKDPVEKNIRQTLRQLQEQLQKIMDILKN</sequence>
<dbReference type="InterPro" id="IPR003594">
    <property type="entry name" value="HATPase_dom"/>
</dbReference>
<keyword evidence="9" id="KW-0418">Kinase</keyword>
<dbReference type="SUPFAM" id="SSF47384">
    <property type="entry name" value="Homodimeric domain of signal transducing histidine kinase"/>
    <property type="match status" value="1"/>
</dbReference>
<dbReference type="PROSITE" id="PS50109">
    <property type="entry name" value="HIS_KIN"/>
    <property type="match status" value="1"/>
</dbReference>
<dbReference type="EC" id="2.7.13.3" evidence="3"/>
<keyword evidence="6" id="KW-0808">Transferase</keyword>
<dbReference type="Proteomes" id="UP000321954">
    <property type="component" value="Chromosome"/>
</dbReference>
<evidence type="ECO:0000259" key="16">
    <source>
        <dbReference type="PROSITE" id="PS50110"/>
    </source>
</evidence>
<keyword evidence="13" id="KW-0472">Membrane</keyword>
<feature type="domain" description="PAS" evidence="17">
    <location>
        <begin position="191"/>
        <end position="262"/>
    </location>
</feature>
<evidence type="ECO:0000259" key="15">
    <source>
        <dbReference type="PROSITE" id="PS50109"/>
    </source>
</evidence>
<dbReference type="InterPro" id="IPR003018">
    <property type="entry name" value="GAF"/>
</dbReference>
<dbReference type="InterPro" id="IPR001610">
    <property type="entry name" value="PAC"/>
</dbReference>
<keyword evidence="11" id="KW-1133">Transmembrane helix</keyword>
<dbReference type="InterPro" id="IPR036097">
    <property type="entry name" value="HisK_dim/P_sf"/>
</dbReference>
<dbReference type="Pfam" id="PF13426">
    <property type="entry name" value="PAS_9"/>
    <property type="match status" value="1"/>
</dbReference>
<dbReference type="GO" id="GO:0005524">
    <property type="term" value="F:ATP binding"/>
    <property type="evidence" value="ECO:0007669"/>
    <property type="project" value="UniProtKB-KW"/>
</dbReference>
<dbReference type="CDD" id="cd00130">
    <property type="entry name" value="PAS"/>
    <property type="match status" value="1"/>
</dbReference>
<dbReference type="InterPro" id="IPR036641">
    <property type="entry name" value="HPT_dom_sf"/>
</dbReference>
<evidence type="ECO:0000256" key="8">
    <source>
        <dbReference type="ARBA" id="ARBA00022741"/>
    </source>
</evidence>
<keyword evidence="5 14" id="KW-0597">Phosphoprotein</keyword>
<evidence type="ECO:0000259" key="18">
    <source>
        <dbReference type="PROSITE" id="PS50113"/>
    </source>
</evidence>
<dbReference type="AlphaFoldDB" id="A0A5B8YJT9"/>
<evidence type="ECO:0000256" key="6">
    <source>
        <dbReference type="ARBA" id="ARBA00022679"/>
    </source>
</evidence>
<dbReference type="CDD" id="cd16922">
    <property type="entry name" value="HATPase_EvgS-ArcB-TorS-like"/>
    <property type="match status" value="1"/>
</dbReference>
<dbReference type="SUPFAM" id="SSF55785">
    <property type="entry name" value="PYP-like sensor domain (PAS domain)"/>
    <property type="match status" value="1"/>
</dbReference>
<evidence type="ECO:0000256" key="7">
    <source>
        <dbReference type="ARBA" id="ARBA00022692"/>
    </source>
</evidence>
<dbReference type="InterPro" id="IPR000014">
    <property type="entry name" value="PAS"/>
</dbReference>
<dbReference type="InterPro" id="IPR003661">
    <property type="entry name" value="HisK_dim/P_dom"/>
</dbReference>
<dbReference type="SUPFAM" id="SSF47226">
    <property type="entry name" value="Histidine-containing phosphotransfer domain, HPT domain"/>
    <property type="match status" value="1"/>
</dbReference>
<evidence type="ECO:0000256" key="14">
    <source>
        <dbReference type="PROSITE-ProRule" id="PRU00169"/>
    </source>
</evidence>
<dbReference type="PROSITE" id="PS50112">
    <property type="entry name" value="PAS"/>
    <property type="match status" value="1"/>
</dbReference>
<dbReference type="SUPFAM" id="SSF55781">
    <property type="entry name" value="GAF domain-like"/>
    <property type="match status" value="1"/>
</dbReference>
<proteinExistence type="predicted"/>
<comment type="subcellular location">
    <subcellularLocation>
        <location evidence="2">Cell membrane</location>
        <topology evidence="2">Multi-pass membrane protein</topology>
    </subcellularLocation>
</comment>
<dbReference type="Gene3D" id="1.20.120.160">
    <property type="entry name" value="HPT domain"/>
    <property type="match status" value="1"/>
</dbReference>
<evidence type="ECO:0000256" key="13">
    <source>
        <dbReference type="ARBA" id="ARBA00023136"/>
    </source>
</evidence>
<dbReference type="Gene3D" id="3.30.565.10">
    <property type="entry name" value="Histidine kinase-like ATPase, C-terminal domain"/>
    <property type="match status" value="1"/>
</dbReference>
<dbReference type="SUPFAM" id="SSF52172">
    <property type="entry name" value="CheY-like"/>
    <property type="match status" value="1"/>
</dbReference>
<name>A0A5B8YJT9_9FLAO</name>
<evidence type="ECO:0000313" key="20">
    <source>
        <dbReference type="Proteomes" id="UP000321954"/>
    </source>
</evidence>
<dbReference type="RefSeq" id="WP_146830643.1">
    <property type="nucleotide sequence ID" value="NZ_CP042476.1"/>
</dbReference>
<evidence type="ECO:0000256" key="10">
    <source>
        <dbReference type="ARBA" id="ARBA00022840"/>
    </source>
</evidence>
<dbReference type="EMBL" id="CP042476">
    <property type="protein sequence ID" value="QED36636.1"/>
    <property type="molecule type" value="Genomic_DNA"/>
</dbReference>
<dbReference type="CDD" id="cd00082">
    <property type="entry name" value="HisKA"/>
    <property type="match status" value="1"/>
</dbReference>
<dbReference type="PROSITE" id="PS50110">
    <property type="entry name" value="RESPONSE_REGULATORY"/>
    <property type="match status" value="1"/>
</dbReference>
<dbReference type="GO" id="GO:0005886">
    <property type="term" value="C:plasma membrane"/>
    <property type="evidence" value="ECO:0007669"/>
    <property type="project" value="UniProtKB-SubCell"/>
</dbReference>
<dbReference type="Gene3D" id="3.30.450.20">
    <property type="entry name" value="PAS domain"/>
    <property type="match status" value="1"/>
</dbReference>
<dbReference type="PANTHER" id="PTHR45339">
    <property type="entry name" value="HYBRID SIGNAL TRANSDUCTION HISTIDINE KINASE J"/>
    <property type="match status" value="1"/>
</dbReference>
<keyword evidence="7" id="KW-0812">Transmembrane</keyword>
<dbReference type="PROSITE" id="PS50113">
    <property type="entry name" value="PAC"/>
    <property type="match status" value="1"/>
</dbReference>
<evidence type="ECO:0000256" key="3">
    <source>
        <dbReference type="ARBA" id="ARBA00012438"/>
    </source>
</evidence>
<dbReference type="FunFam" id="3.30.565.10:FF:000010">
    <property type="entry name" value="Sensor histidine kinase RcsC"/>
    <property type="match status" value="1"/>
</dbReference>
<evidence type="ECO:0000256" key="5">
    <source>
        <dbReference type="ARBA" id="ARBA00022553"/>
    </source>
</evidence>
<keyword evidence="12" id="KW-0902">Two-component regulatory system</keyword>